<dbReference type="HOGENOM" id="CLU_1211215_0_0_1"/>
<reference evidence="3" key="1">
    <citation type="journal article" date="2013" name="Science">
        <title>The Amborella genome and the evolution of flowering plants.</title>
        <authorList>
            <consortium name="Amborella Genome Project"/>
        </authorList>
    </citation>
    <scope>NUCLEOTIDE SEQUENCE [LARGE SCALE GENOMIC DNA]</scope>
</reference>
<protein>
    <submittedName>
        <fullName evidence="2">Uncharacterized protein</fullName>
    </submittedName>
</protein>
<accession>W1PHL2</accession>
<dbReference type="Gramene" id="ERN06605">
    <property type="protein sequence ID" value="ERN06605"/>
    <property type="gene ID" value="AMTR_s00058p00156430"/>
</dbReference>
<organism evidence="2 3">
    <name type="scientific">Amborella trichopoda</name>
    <dbReference type="NCBI Taxonomy" id="13333"/>
    <lineage>
        <taxon>Eukaryota</taxon>
        <taxon>Viridiplantae</taxon>
        <taxon>Streptophyta</taxon>
        <taxon>Embryophyta</taxon>
        <taxon>Tracheophyta</taxon>
        <taxon>Spermatophyta</taxon>
        <taxon>Magnoliopsida</taxon>
        <taxon>Amborellales</taxon>
        <taxon>Amborellaceae</taxon>
        <taxon>Amborella</taxon>
    </lineage>
</organism>
<dbReference type="EMBL" id="KI393888">
    <property type="protein sequence ID" value="ERN06605.1"/>
    <property type="molecule type" value="Genomic_DNA"/>
</dbReference>
<dbReference type="Proteomes" id="UP000017836">
    <property type="component" value="Unassembled WGS sequence"/>
</dbReference>
<sequence>MTNSSSGKGSIGAYEPDMKVLLIRKKSESSTSEDLSKKNQFYSLQIAMEPKVSSAVECFIVEVRGDQPITPKNAIKAPSTSRSEEEEEKTHATQKLSTSHSKKGEGGNDTMEASHMITAQEEQPCSVPMDKLSPDMFHVIFNMMVQQAMIAPYLPKKLKDLKEEGQNLWCQYHQMKGHDLFHCWGFRAILEELISNGEVFVDNTLPPHQKVAQEFKALLHKIVEPFQTL</sequence>
<feature type="region of interest" description="Disordered" evidence="1">
    <location>
        <begin position="70"/>
        <end position="109"/>
    </location>
</feature>
<evidence type="ECO:0000313" key="3">
    <source>
        <dbReference type="Proteomes" id="UP000017836"/>
    </source>
</evidence>
<evidence type="ECO:0000313" key="2">
    <source>
        <dbReference type="EMBL" id="ERN06605.1"/>
    </source>
</evidence>
<evidence type="ECO:0000256" key="1">
    <source>
        <dbReference type="SAM" id="MobiDB-lite"/>
    </source>
</evidence>
<keyword evidence="3" id="KW-1185">Reference proteome</keyword>
<gene>
    <name evidence="2" type="ORF">AMTR_s00058p00156430</name>
</gene>
<dbReference type="AlphaFoldDB" id="W1PHL2"/>
<name>W1PHL2_AMBTC</name>
<proteinExistence type="predicted"/>